<accession>A0AAN9KVG7</accession>
<keyword evidence="2" id="KW-1185">Reference proteome</keyword>
<name>A0AAN9KVG7_CANGL</name>
<dbReference type="Proteomes" id="UP001367508">
    <property type="component" value="Unassembled WGS sequence"/>
</dbReference>
<evidence type="ECO:0000313" key="2">
    <source>
        <dbReference type="Proteomes" id="UP001367508"/>
    </source>
</evidence>
<proteinExistence type="predicted"/>
<gene>
    <name evidence="1" type="ORF">VNO77_28316</name>
</gene>
<dbReference type="EMBL" id="JAYMYQ010000006">
    <property type="protein sequence ID" value="KAK7324610.1"/>
    <property type="molecule type" value="Genomic_DNA"/>
</dbReference>
<sequence>MKLLRTSVAETYSRMGQYVKSFSVFIGSFSRRSGRVKGEIIRTKCESLFLQRALEVRSSVIACSFSSSLTADSVQNHWGIGEYQIRISRKDTNVATHHRSQSTAKQFHKSRRALHRLKEEIFD</sequence>
<reference evidence="1 2" key="1">
    <citation type="submission" date="2024-01" db="EMBL/GenBank/DDBJ databases">
        <title>The genomes of 5 underutilized Papilionoideae crops provide insights into root nodulation and disease resistanc.</title>
        <authorList>
            <person name="Jiang F."/>
        </authorList>
    </citation>
    <scope>NUCLEOTIDE SEQUENCE [LARGE SCALE GENOMIC DNA]</scope>
    <source>
        <strain evidence="1">LVBAO_FW01</strain>
        <tissue evidence="1">Leaves</tissue>
    </source>
</reference>
<evidence type="ECO:0000313" key="1">
    <source>
        <dbReference type="EMBL" id="KAK7324610.1"/>
    </source>
</evidence>
<protein>
    <submittedName>
        <fullName evidence="1">Uncharacterized protein</fullName>
    </submittedName>
</protein>
<dbReference type="AlphaFoldDB" id="A0AAN9KVG7"/>
<organism evidence="1 2">
    <name type="scientific">Canavalia gladiata</name>
    <name type="common">Sword bean</name>
    <name type="synonym">Dolichos gladiatus</name>
    <dbReference type="NCBI Taxonomy" id="3824"/>
    <lineage>
        <taxon>Eukaryota</taxon>
        <taxon>Viridiplantae</taxon>
        <taxon>Streptophyta</taxon>
        <taxon>Embryophyta</taxon>
        <taxon>Tracheophyta</taxon>
        <taxon>Spermatophyta</taxon>
        <taxon>Magnoliopsida</taxon>
        <taxon>eudicotyledons</taxon>
        <taxon>Gunneridae</taxon>
        <taxon>Pentapetalae</taxon>
        <taxon>rosids</taxon>
        <taxon>fabids</taxon>
        <taxon>Fabales</taxon>
        <taxon>Fabaceae</taxon>
        <taxon>Papilionoideae</taxon>
        <taxon>50 kb inversion clade</taxon>
        <taxon>NPAAA clade</taxon>
        <taxon>indigoferoid/millettioid clade</taxon>
        <taxon>Phaseoleae</taxon>
        <taxon>Canavalia</taxon>
    </lineage>
</organism>
<comment type="caution">
    <text evidence="1">The sequence shown here is derived from an EMBL/GenBank/DDBJ whole genome shotgun (WGS) entry which is preliminary data.</text>
</comment>